<dbReference type="RefSeq" id="WP_071909272.1">
    <property type="nucleotide sequence ID" value="NZ_CP017637.1"/>
</dbReference>
<proteinExistence type="predicted"/>
<dbReference type="OrthoDB" id="1356145at2"/>
<reference evidence="1 2" key="1">
    <citation type="submission" date="2016-11" db="EMBL/GenBank/DDBJ databases">
        <title>Complete Genome Sequence of Bradyrhizobium sp. strain J5, an isolated from soybean nodule in Hokkaido.</title>
        <authorList>
            <person name="Kanehara K."/>
        </authorList>
    </citation>
    <scope>NUCLEOTIDE SEQUENCE [LARGE SCALE GENOMIC DNA]</scope>
    <source>
        <strain evidence="1 2">J5</strain>
    </source>
</reference>
<dbReference type="Pfam" id="PF11287">
    <property type="entry name" value="DUF3088"/>
    <property type="match status" value="1"/>
</dbReference>
<name>A0A1L3F3X8_BRAJP</name>
<dbReference type="AlphaFoldDB" id="A0A1L3F3X8"/>
<evidence type="ECO:0000313" key="2">
    <source>
        <dbReference type="Proteomes" id="UP000181962"/>
    </source>
</evidence>
<accession>A0A1L3F3X8</accession>
<organism evidence="1 2">
    <name type="scientific">Bradyrhizobium japonicum</name>
    <dbReference type="NCBI Taxonomy" id="375"/>
    <lineage>
        <taxon>Bacteria</taxon>
        <taxon>Pseudomonadati</taxon>
        <taxon>Pseudomonadota</taxon>
        <taxon>Alphaproteobacteria</taxon>
        <taxon>Hyphomicrobiales</taxon>
        <taxon>Nitrobacteraceae</taxon>
        <taxon>Bradyrhizobium</taxon>
    </lineage>
</organism>
<dbReference type="EMBL" id="CP017637">
    <property type="protein sequence ID" value="APG07990.1"/>
    <property type="molecule type" value="Genomic_DNA"/>
</dbReference>
<evidence type="ECO:0000313" key="1">
    <source>
        <dbReference type="EMBL" id="APG07990.1"/>
    </source>
</evidence>
<protein>
    <recommendedName>
        <fullName evidence="3">DUF3088 domain-containing protein</fullName>
    </recommendedName>
</protein>
<gene>
    <name evidence="1" type="ORF">BKD09_06560</name>
</gene>
<dbReference type="InterPro" id="IPR021439">
    <property type="entry name" value="DUF3088"/>
</dbReference>
<evidence type="ECO:0008006" key="3">
    <source>
        <dbReference type="Google" id="ProtNLM"/>
    </source>
</evidence>
<dbReference type="Proteomes" id="UP000181962">
    <property type="component" value="Chromosome"/>
</dbReference>
<sequence>MTRDRLFLLRPGFEDPAFPGQRFYCWHCALIEGVLASFPQLAEKLDVERIAWPRPRLSAIALVGEENESLPLLVLADGTTSPHQTGSHHGRTFIADKDAILAALSERHGFPDPHP</sequence>